<dbReference type="CDD" id="cd07377">
    <property type="entry name" value="WHTH_GntR"/>
    <property type="match status" value="1"/>
</dbReference>
<evidence type="ECO:0000313" key="10">
    <source>
        <dbReference type="Proteomes" id="UP000216867"/>
    </source>
</evidence>
<evidence type="ECO:0000256" key="2">
    <source>
        <dbReference type="ARBA" id="ARBA00023125"/>
    </source>
</evidence>
<dbReference type="SUPFAM" id="SSF64288">
    <property type="entry name" value="Chorismate lyase-like"/>
    <property type="match status" value="1"/>
</dbReference>
<evidence type="ECO:0000313" key="6">
    <source>
        <dbReference type="EMBL" id="PAK95105.1"/>
    </source>
</evidence>
<reference evidence="8 11" key="4">
    <citation type="submission" date="2019-02" db="EMBL/GenBank/DDBJ databases">
        <authorList>
            <consortium name="Pathogen Informatics"/>
        </authorList>
    </citation>
    <scope>NUCLEOTIDE SEQUENCE [LARGE SCALE GENOMIC DNA]</scope>
    <source>
        <strain evidence="8 11">3012STDY7078520</strain>
    </source>
</reference>
<reference evidence="5" key="2">
    <citation type="submission" date="2016-01" db="EMBL/GenBank/DDBJ databases">
        <authorList>
            <person name="Hong K.W."/>
        </authorList>
    </citation>
    <scope>NUCLEOTIDE SEQUENCE</scope>
    <source>
        <strain evidence="5">M40</strain>
    </source>
</reference>
<dbReference type="PROSITE" id="PS50949">
    <property type="entry name" value="HTH_GNTR"/>
    <property type="match status" value="1"/>
</dbReference>
<dbReference type="InterPro" id="IPR028978">
    <property type="entry name" value="Chorismate_lyase_/UTRA_dom_sf"/>
</dbReference>
<dbReference type="SMART" id="SM00866">
    <property type="entry name" value="UTRA"/>
    <property type="match status" value="1"/>
</dbReference>
<keyword evidence="3" id="KW-0804">Transcription</keyword>
<dbReference type="EMBL" id="LQQR01000037">
    <property type="protein sequence ID" value="KZE14594.1"/>
    <property type="molecule type" value="Genomic_DNA"/>
</dbReference>
<dbReference type="SUPFAM" id="SSF46785">
    <property type="entry name" value="Winged helix' DNA-binding domain"/>
    <property type="match status" value="1"/>
</dbReference>
<dbReference type="PRINTS" id="PR00035">
    <property type="entry name" value="HTHGNTR"/>
</dbReference>
<dbReference type="GeneID" id="99774127"/>
<evidence type="ECO:0000313" key="7">
    <source>
        <dbReference type="EMBL" id="QPS34062.1"/>
    </source>
</evidence>
<evidence type="ECO:0000313" key="11">
    <source>
        <dbReference type="Proteomes" id="UP000386281"/>
    </source>
</evidence>
<evidence type="ECO:0000259" key="4">
    <source>
        <dbReference type="PROSITE" id="PS50949"/>
    </source>
</evidence>
<keyword evidence="2" id="KW-0238">DNA-binding</keyword>
<dbReference type="Gene3D" id="3.40.1410.10">
    <property type="entry name" value="Chorismate lyase-like"/>
    <property type="match status" value="1"/>
</dbReference>
<dbReference type="GO" id="GO:0045892">
    <property type="term" value="P:negative regulation of DNA-templated transcription"/>
    <property type="evidence" value="ECO:0007669"/>
    <property type="project" value="TreeGrafter"/>
</dbReference>
<dbReference type="STRING" id="33889.AVW13_15435"/>
<feature type="domain" description="HTH gntR-type" evidence="4">
    <location>
        <begin position="24"/>
        <end position="92"/>
    </location>
</feature>
<keyword evidence="1" id="KW-0805">Transcription regulation</keyword>
<dbReference type="Proteomes" id="UP000076612">
    <property type="component" value="Unassembled WGS sequence"/>
</dbReference>
<evidence type="ECO:0000313" key="9">
    <source>
        <dbReference type="Proteomes" id="UP000076612"/>
    </source>
</evidence>
<dbReference type="GO" id="GO:0003700">
    <property type="term" value="F:DNA-binding transcription factor activity"/>
    <property type="evidence" value="ECO:0007669"/>
    <property type="project" value="InterPro"/>
</dbReference>
<dbReference type="SMART" id="SM00345">
    <property type="entry name" value="HTH_GNTR"/>
    <property type="match status" value="1"/>
</dbReference>
<evidence type="ECO:0000256" key="1">
    <source>
        <dbReference type="ARBA" id="ARBA00023015"/>
    </source>
</evidence>
<accession>A0A162YSU0</accession>
<dbReference type="Proteomes" id="UP000216867">
    <property type="component" value="Unassembled WGS sequence"/>
</dbReference>
<dbReference type="Pfam" id="PF00392">
    <property type="entry name" value="GntR"/>
    <property type="match status" value="1"/>
</dbReference>
<dbReference type="GO" id="GO:0003677">
    <property type="term" value="F:DNA binding"/>
    <property type="evidence" value="ECO:0007669"/>
    <property type="project" value="UniProtKB-KW"/>
</dbReference>
<dbReference type="PANTHER" id="PTHR44846">
    <property type="entry name" value="MANNOSYL-D-GLYCERATE TRANSPORT/METABOLISM SYSTEM REPRESSOR MNGR-RELATED"/>
    <property type="match status" value="1"/>
</dbReference>
<evidence type="ECO:0000256" key="3">
    <source>
        <dbReference type="ARBA" id="ARBA00023163"/>
    </source>
</evidence>
<dbReference type="Pfam" id="PF07702">
    <property type="entry name" value="UTRA"/>
    <property type="match status" value="1"/>
</dbReference>
<dbReference type="EMBL" id="CAACXN010000015">
    <property type="protein sequence ID" value="VEW13608.1"/>
    <property type="molecule type" value="Genomic_DNA"/>
</dbReference>
<dbReference type="InterPro" id="IPR036390">
    <property type="entry name" value="WH_DNA-bd_sf"/>
</dbReference>
<dbReference type="EMBL" id="CP065682">
    <property type="protein sequence ID" value="QPS34062.1"/>
    <property type="molecule type" value="Genomic_DNA"/>
</dbReference>
<dbReference type="InterPro" id="IPR000524">
    <property type="entry name" value="Tscrpt_reg_HTH_GntR"/>
</dbReference>
<dbReference type="Proteomes" id="UP000594979">
    <property type="component" value="Chromosome"/>
</dbReference>
<dbReference type="EMBL" id="NCWY01000009">
    <property type="protein sequence ID" value="PAK95105.1"/>
    <property type="molecule type" value="Genomic_DNA"/>
</dbReference>
<name>A0A162YSU0_9MICO</name>
<reference evidence="7 12" key="5">
    <citation type="submission" date="2020-12" db="EMBL/GenBank/DDBJ databases">
        <title>FDA dAtabase for Regulatory Grade micrObial Sequences (FDA-ARGOS): Supporting development and validation of Infectious Disease Dx tests.</title>
        <authorList>
            <person name="Sproer C."/>
            <person name="Gronow S."/>
            <person name="Severitt S."/>
            <person name="Schroder I."/>
            <person name="Tallon L."/>
            <person name="Sadzewicz L."/>
            <person name="Zhao X."/>
            <person name="Boylan J."/>
            <person name="Ott S."/>
            <person name="Bowen H."/>
            <person name="Vavikolanu K."/>
            <person name="Mehta A."/>
            <person name="Aluvathingal J."/>
            <person name="Nadendla S."/>
            <person name="Lowell S."/>
            <person name="Myers T."/>
            <person name="Yan Y."/>
            <person name="Sichtig H."/>
        </authorList>
    </citation>
    <scope>NUCLEOTIDE SEQUENCE [LARGE SCALE GENOMIC DNA]</scope>
    <source>
        <strain evidence="7 12">FDAARGOS_902</strain>
    </source>
</reference>
<dbReference type="PANTHER" id="PTHR44846:SF17">
    <property type="entry name" value="GNTR-FAMILY TRANSCRIPTIONAL REGULATOR"/>
    <property type="match status" value="1"/>
</dbReference>
<reference evidence="9" key="1">
    <citation type="submission" date="2016-01" db="EMBL/GenBank/DDBJ databases">
        <title>Draft genome of Chromobacterium sp. F49.</title>
        <authorList>
            <person name="Hong K.W."/>
        </authorList>
    </citation>
    <scope>NUCLEOTIDE SEQUENCE [LARGE SCALE GENOMIC DNA]</scope>
    <source>
        <strain evidence="9">M40</strain>
    </source>
</reference>
<reference evidence="6 10" key="3">
    <citation type="submission" date="2017-04" db="EMBL/GenBank/DDBJ databases">
        <title>Kefir bacterial isolates.</title>
        <authorList>
            <person name="Kim Y."/>
            <person name="Blasche S."/>
            <person name="Patil K.R."/>
        </authorList>
    </citation>
    <scope>NUCLEOTIDE SEQUENCE [LARGE SCALE GENOMIC DNA]</scope>
    <source>
        <strain evidence="6 10">OG2</strain>
    </source>
</reference>
<sequence>MARAPETELSEEFFGTLDRSAGAAPLYVQIARRLEAAITAGDIAAGTRLENEVSMAERLGLSRPTIRQAIQDLVDKGLLVRRRGVGTQVLQRPVARAVDLTSLHEDLQKSGNAPATTVLSHRVEAADAEFAERLGVAVGSPTLHLRRLRLIGSTPLAILHNVLPEPFADITAAELVTAGLYETLRERGVVFSVAHQTIGARAAADDEADLLDITPGAPLLTMHRTALDHSGQIIEWGDHCYRPDLYSFETTLVSR</sequence>
<gene>
    <name evidence="8" type="primary">yvoA_1</name>
    <name evidence="5" type="ORF">AVW13_15435</name>
    <name evidence="6" type="ORF">B8X04_11475</name>
    <name evidence="7" type="ORF">I6G59_01585</name>
    <name evidence="8" type="ORF">NCTC12391_01846</name>
</gene>
<evidence type="ECO:0000313" key="12">
    <source>
        <dbReference type="Proteomes" id="UP000594979"/>
    </source>
</evidence>
<dbReference type="AlphaFoldDB" id="A0A162YSU0"/>
<dbReference type="RefSeq" id="WP_009381048.1">
    <property type="nucleotide sequence ID" value="NZ_CAACXN010000015.1"/>
</dbReference>
<dbReference type="InterPro" id="IPR036388">
    <property type="entry name" value="WH-like_DNA-bd_sf"/>
</dbReference>
<organism evidence="5 9">
    <name type="scientific">Brevibacterium casei</name>
    <dbReference type="NCBI Taxonomy" id="33889"/>
    <lineage>
        <taxon>Bacteria</taxon>
        <taxon>Bacillati</taxon>
        <taxon>Actinomycetota</taxon>
        <taxon>Actinomycetes</taxon>
        <taxon>Micrococcales</taxon>
        <taxon>Brevibacteriaceae</taxon>
        <taxon>Brevibacterium</taxon>
    </lineage>
</organism>
<dbReference type="Gene3D" id="1.10.10.10">
    <property type="entry name" value="Winged helix-like DNA-binding domain superfamily/Winged helix DNA-binding domain"/>
    <property type="match status" value="1"/>
</dbReference>
<dbReference type="InterPro" id="IPR050679">
    <property type="entry name" value="Bact_HTH_transcr_reg"/>
</dbReference>
<evidence type="ECO:0000313" key="5">
    <source>
        <dbReference type="EMBL" id="KZE14594.1"/>
    </source>
</evidence>
<dbReference type="Proteomes" id="UP000386281">
    <property type="component" value="Unassembled WGS sequence"/>
</dbReference>
<dbReference type="KEGG" id="bcau:I6G59_01585"/>
<evidence type="ECO:0000313" key="8">
    <source>
        <dbReference type="EMBL" id="VEW13608.1"/>
    </source>
</evidence>
<dbReference type="InterPro" id="IPR011663">
    <property type="entry name" value="UTRA"/>
</dbReference>
<protein>
    <submittedName>
        <fullName evidence="5">GntR family transcriptional regulator</fullName>
    </submittedName>
    <submittedName>
        <fullName evidence="8">HTH-type transcriptional repressor yvoA</fullName>
    </submittedName>
</protein>
<proteinExistence type="predicted"/>